<feature type="non-terminal residue" evidence="1">
    <location>
        <position position="1"/>
    </location>
</feature>
<keyword evidence="2" id="KW-1185">Reference proteome</keyword>
<gene>
    <name evidence="1" type="ORF">PEVE_00012404</name>
</gene>
<accession>A0ABN8M4J9</accession>
<reference evidence="1 2" key="1">
    <citation type="submission" date="2022-05" db="EMBL/GenBank/DDBJ databases">
        <authorList>
            <consortium name="Genoscope - CEA"/>
            <person name="William W."/>
        </authorList>
    </citation>
    <scope>NUCLEOTIDE SEQUENCE [LARGE SCALE GENOMIC DNA]</scope>
</reference>
<name>A0ABN8M4J9_9CNID</name>
<organism evidence="1 2">
    <name type="scientific">Porites evermanni</name>
    <dbReference type="NCBI Taxonomy" id="104178"/>
    <lineage>
        <taxon>Eukaryota</taxon>
        <taxon>Metazoa</taxon>
        <taxon>Cnidaria</taxon>
        <taxon>Anthozoa</taxon>
        <taxon>Hexacorallia</taxon>
        <taxon>Scleractinia</taxon>
        <taxon>Fungiina</taxon>
        <taxon>Poritidae</taxon>
        <taxon>Porites</taxon>
    </lineage>
</organism>
<sequence length="237" mass="27357">TEQFSPRLCFAESDQFRDSKGFIAVLKKPKIENLDQHELDWERDDQHELDWERDWDRPMLKKELGACAMPTWAPETEKYPRTYAATTEPKVKVHFLGLKKEYEKVQSRVNRQSRQRLADGKVRIMIKTEAQIEHIGVCVERIPMAAALSGDVTGRVPLNVKLGAQMINKQFLSVDLDSVYMSSQGTPVYKLSTVDADRRNRFRLIVTVLFIDGEGSRSFASPPFLLRSRRPERKKSC</sequence>
<dbReference type="Proteomes" id="UP001159427">
    <property type="component" value="Unassembled WGS sequence"/>
</dbReference>
<evidence type="ECO:0000313" key="1">
    <source>
        <dbReference type="EMBL" id="CAH3021675.1"/>
    </source>
</evidence>
<evidence type="ECO:0000313" key="2">
    <source>
        <dbReference type="Proteomes" id="UP001159427"/>
    </source>
</evidence>
<protein>
    <submittedName>
        <fullName evidence="1">Uncharacterized protein</fullName>
    </submittedName>
</protein>
<dbReference type="EMBL" id="CALNXI010000191">
    <property type="protein sequence ID" value="CAH3021675.1"/>
    <property type="molecule type" value="Genomic_DNA"/>
</dbReference>
<proteinExistence type="predicted"/>
<comment type="caution">
    <text evidence="1">The sequence shown here is derived from an EMBL/GenBank/DDBJ whole genome shotgun (WGS) entry which is preliminary data.</text>
</comment>